<feature type="region of interest" description="Disordered" evidence="1">
    <location>
        <begin position="1"/>
        <end position="33"/>
    </location>
</feature>
<dbReference type="RefSeq" id="WP_222607156.1">
    <property type="nucleotide sequence ID" value="NZ_CP081958.1"/>
</dbReference>
<accession>A0A8T8WBW8</accession>
<reference evidence="2 3" key="1">
    <citation type="journal article" date="2021" name="Int. J. Syst. Evol. Microbiol.">
        <title>Halobaculum halophilum sp. nov. and Halobaculum salinum sp. nov., isolated from salt lake and saline soil.</title>
        <authorList>
            <person name="Cui H.L."/>
            <person name="Shi X.W."/>
            <person name="Yin X.M."/>
            <person name="Yang X.Y."/>
            <person name="Hou J."/>
            <person name="Zhu L."/>
        </authorList>
    </citation>
    <scope>NUCLEOTIDE SEQUENCE [LARGE SCALE GENOMIC DNA]</scope>
    <source>
        <strain evidence="2 3">NBRC 109044</strain>
    </source>
</reference>
<name>A0A8T8WBW8_9EURY</name>
<dbReference type="AlphaFoldDB" id="A0A8T8WBW8"/>
<keyword evidence="3" id="KW-1185">Reference proteome</keyword>
<dbReference type="GeneID" id="67179246"/>
<gene>
    <name evidence="2" type="ORF">K6T50_13850</name>
</gene>
<organism evidence="2 3">
    <name type="scientific">Halobaculum magnesiiphilum</name>
    <dbReference type="NCBI Taxonomy" id="1017351"/>
    <lineage>
        <taxon>Archaea</taxon>
        <taxon>Methanobacteriati</taxon>
        <taxon>Methanobacteriota</taxon>
        <taxon>Stenosarchaea group</taxon>
        <taxon>Halobacteria</taxon>
        <taxon>Halobacteriales</taxon>
        <taxon>Haloferacaceae</taxon>
        <taxon>Halobaculum</taxon>
    </lineage>
</organism>
<dbReference type="EMBL" id="CP081958">
    <property type="protein sequence ID" value="QZP37347.1"/>
    <property type="molecule type" value="Genomic_DNA"/>
</dbReference>
<protein>
    <submittedName>
        <fullName evidence="2">Uncharacterized protein</fullName>
    </submittedName>
</protein>
<evidence type="ECO:0000313" key="2">
    <source>
        <dbReference type="EMBL" id="QZP37347.1"/>
    </source>
</evidence>
<dbReference type="KEGG" id="hmp:K6T50_13850"/>
<sequence>MSRGAEFSRRIASDERDGVRERREHHQADENQREHLLAVHGIEFDGTDKTVTFTE</sequence>
<proteinExistence type="predicted"/>
<dbReference type="Proteomes" id="UP000826254">
    <property type="component" value="Chromosome"/>
</dbReference>
<evidence type="ECO:0000256" key="1">
    <source>
        <dbReference type="SAM" id="MobiDB-lite"/>
    </source>
</evidence>
<evidence type="ECO:0000313" key="3">
    <source>
        <dbReference type="Proteomes" id="UP000826254"/>
    </source>
</evidence>